<evidence type="ECO:0000256" key="2">
    <source>
        <dbReference type="PIRSR" id="PIRSR005965-1"/>
    </source>
</evidence>
<dbReference type="NCBIfam" id="TIGR01796">
    <property type="entry name" value="CM_mono_aroH"/>
    <property type="match status" value="1"/>
</dbReference>
<evidence type="ECO:0000256" key="1">
    <source>
        <dbReference type="NCBIfam" id="TIGR01796"/>
    </source>
</evidence>
<dbReference type="InterPro" id="IPR008243">
    <property type="entry name" value="Chorismate_mutase_AroH"/>
</dbReference>
<dbReference type="GO" id="GO:0009073">
    <property type="term" value="P:aromatic amino acid family biosynthetic process"/>
    <property type="evidence" value="ECO:0007669"/>
    <property type="project" value="UniProtKB-UniRule"/>
</dbReference>
<reference evidence="4 5" key="1">
    <citation type="submission" date="2018-06" db="EMBL/GenBank/DDBJ databases">
        <title>Genomic Encyclopedia of Type Strains, Phase IV (KMG-IV): sequencing the most valuable type-strain genomes for metagenomic binning, comparative biology and taxonomic classification.</title>
        <authorList>
            <person name="Goeker M."/>
        </authorList>
    </citation>
    <scope>NUCLEOTIDE SEQUENCE [LARGE SCALE GENOMIC DNA]</scope>
    <source>
        <strain evidence="4 5">DSM 5</strain>
    </source>
</reference>
<evidence type="ECO:0000256" key="3">
    <source>
        <dbReference type="PROSITE-ProRule" id="PRU00514"/>
    </source>
</evidence>
<accession>A0A2W7MK59</accession>
<name>A0A2W7MK59_9BACI</name>
<keyword evidence="2 3" id="KW-0028">Amino-acid biosynthesis</keyword>
<feature type="binding site" evidence="2">
    <location>
        <position position="89"/>
    </location>
    <ligand>
        <name>prephenate</name>
        <dbReference type="ChEBI" id="CHEBI:29934"/>
    </ligand>
</feature>
<keyword evidence="5" id="KW-1185">Reference proteome</keyword>
<gene>
    <name evidence="4" type="ORF">C7437_101823</name>
</gene>
<proteinExistence type="predicted"/>
<dbReference type="EC" id="5.4.99.5" evidence="1 3"/>
<dbReference type="EMBL" id="QKZI01000001">
    <property type="protein sequence ID" value="PZX07702.1"/>
    <property type="molecule type" value="Genomic_DNA"/>
</dbReference>
<dbReference type="RefSeq" id="WP_111438329.1">
    <property type="nucleotide sequence ID" value="NZ_QKZI01000001.1"/>
</dbReference>
<dbReference type="Proteomes" id="UP000248646">
    <property type="component" value="Unassembled WGS sequence"/>
</dbReference>
<dbReference type="OrthoDB" id="9802232at2"/>
<keyword evidence="3" id="KW-0413">Isomerase</keyword>
<comment type="catalytic activity">
    <reaction evidence="3">
        <text>chorismate = prephenate</text>
        <dbReference type="Rhea" id="RHEA:13897"/>
        <dbReference type="ChEBI" id="CHEBI:29748"/>
        <dbReference type="ChEBI" id="CHEBI:29934"/>
        <dbReference type="EC" id="5.4.99.5"/>
    </reaction>
</comment>
<dbReference type="SUPFAM" id="SSF55298">
    <property type="entry name" value="YjgF-like"/>
    <property type="match status" value="1"/>
</dbReference>
<dbReference type="InterPro" id="IPR035959">
    <property type="entry name" value="RutC-like_sf"/>
</dbReference>
<dbReference type="UniPathway" id="UPA00120">
    <property type="reaction ID" value="UER00203"/>
</dbReference>
<organism evidence="4 5">
    <name type="scientific">Psychrobacillus insolitus</name>
    <dbReference type="NCBI Taxonomy" id="1461"/>
    <lineage>
        <taxon>Bacteria</taxon>
        <taxon>Bacillati</taxon>
        <taxon>Bacillota</taxon>
        <taxon>Bacilli</taxon>
        <taxon>Bacillales</taxon>
        <taxon>Bacillaceae</taxon>
        <taxon>Psychrobacillus</taxon>
    </lineage>
</organism>
<comment type="caution">
    <text evidence="4">The sequence shown here is derived from an EMBL/GenBank/DDBJ whole genome shotgun (WGS) entry which is preliminary data.</text>
</comment>
<dbReference type="PANTHER" id="PTHR21164">
    <property type="entry name" value="CHORISMATE MUTASE"/>
    <property type="match status" value="1"/>
</dbReference>
<dbReference type="PIRSF" id="PIRSF005965">
    <property type="entry name" value="Chor_mut_AroH"/>
    <property type="match status" value="1"/>
</dbReference>
<dbReference type="Pfam" id="PF07736">
    <property type="entry name" value="CM_1"/>
    <property type="match status" value="1"/>
</dbReference>
<feature type="binding site" evidence="2">
    <location>
        <position position="107"/>
    </location>
    <ligand>
        <name>prephenate</name>
        <dbReference type="ChEBI" id="CHEBI:29934"/>
    </ligand>
</feature>
<dbReference type="GO" id="GO:0004106">
    <property type="term" value="F:chorismate mutase activity"/>
    <property type="evidence" value="ECO:0007669"/>
    <property type="project" value="UniProtKB-UniRule"/>
</dbReference>
<dbReference type="CDD" id="cd02185">
    <property type="entry name" value="AroH"/>
    <property type="match status" value="1"/>
</dbReference>
<dbReference type="GO" id="GO:0008652">
    <property type="term" value="P:amino acid biosynthetic process"/>
    <property type="evidence" value="ECO:0007669"/>
    <property type="project" value="UniProtKB-UniRule"/>
</dbReference>
<feature type="binding site" evidence="2">
    <location>
        <position position="6"/>
    </location>
    <ligand>
        <name>prephenate</name>
        <dbReference type="ChEBI" id="CHEBI:29934"/>
    </ligand>
</feature>
<dbReference type="AlphaFoldDB" id="A0A2W7MK59"/>
<evidence type="ECO:0000313" key="4">
    <source>
        <dbReference type="EMBL" id="PZX07702.1"/>
    </source>
</evidence>
<keyword evidence="2 3" id="KW-0057">Aromatic amino acid biosynthesis</keyword>
<protein>
    <recommendedName>
        <fullName evidence="1 3">chorismate mutase</fullName>
        <ecNumber evidence="1 3">5.4.99.5</ecNumber>
    </recommendedName>
</protein>
<evidence type="ECO:0000313" key="5">
    <source>
        <dbReference type="Proteomes" id="UP000248646"/>
    </source>
</evidence>
<dbReference type="GO" id="GO:0046417">
    <property type="term" value="P:chorismate metabolic process"/>
    <property type="evidence" value="ECO:0007669"/>
    <property type="project" value="TreeGrafter"/>
</dbReference>
<sequence length="121" mass="13442">MIRGIRGAITVVEDSNEQVLKETARLLQELIHSNDIDPDAVASVIISTTTDITSAFPARAVRGLEGWNYVPVMCTHEMNVPGALEKCIRLLVHVNTDKSQQAIQHIYLNNAVQLRPDLIQK</sequence>
<dbReference type="PANTHER" id="PTHR21164:SF0">
    <property type="entry name" value="CHORISMATE MUTASE AROH"/>
    <property type="match status" value="1"/>
</dbReference>
<dbReference type="Gene3D" id="3.30.1330.40">
    <property type="entry name" value="RutC-like"/>
    <property type="match status" value="1"/>
</dbReference>
<dbReference type="PROSITE" id="PS51167">
    <property type="entry name" value="CHORISMATE_MUT_1"/>
    <property type="match status" value="1"/>
</dbReference>